<evidence type="ECO:0000256" key="5">
    <source>
        <dbReference type="ARBA" id="ARBA00023136"/>
    </source>
</evidence>
<feature type="region of interest" description="Disordered" evidence="6">
    <location>
        <begin position="243"/>
        <end position="285"/>
    </location>
</feature>
<dbReference type="PROSITE" id="PS51469">
    <property type="entry name" value="SUN"/>
    <property type="match status" value="1"/>
</dbReference>
<comment type="caution">
    <text evidence="9">The sequence shown here is derived from an EMBL/GenBank/DDBJ whole genome shotgun (WGS) entry which is preliminary data.</text>
</comment>
<keyword evidence="2 7" id="KW-0812">Transmembrane</keyword>
<feature type="compositionally biased region" description="Polar residues" evidence="6">
    <location>
        <begin position="83"/>
        <end position="101"/>
    </location>
</feature>
<keyword evidence="3 7" id="KW-1133">Transmembrane helix</keyword>
<evidence type="ECO:0000256" key="1">
    <source>
        <dbReference type="ARBA" id="ARBA00004370"/>
    </source>
</evidence>
<feature type="region of interest" description="Disordered" evidence="6">
    <location>
        <begin position="115"/>
        <end position="198"/>
    </location>
</feature>
<dbReference type="PANTHER" id="PTHR12911">
    <property type="entry name" value="SAD1/UNC-84-LIKE PROTEIN-RELATED"/>
    <property type="match status" value="1"/>
</dbReference>
<feature type="transmembrane region" description="Helical" evidence="7">
    <location>
        <begin position="474"/>
        <end position="492"/>
    </location>
</feature>
<keyword evidence="5 7" id="KW-0472">Membrane</keyword>
<evidence type="ECO:0000313" key="10">
    <source>
        <dbReference type="Proteomes" id="UP001607303"/>
    </source>
</evidence>
<dbReference type="EMBL" id="JAYRBN010000037">
    <property type="protein sequence ID" value="KAL2747151.1"/>
    <property type="molecule type" value="Genomic_DNA"/>
</dbReference>
<comment type="subcellular location">
    <subcellularLocation>
        <location evidence="1">Membrane</location>
    </subcellularLocation>
</comment>
<feature type="compositionally biased region" description="Basic residues" evidence="6">
    <location>
        <begin position="13"/>
        <end position="24"/>
    </location>
</feature>
<dbReference type="Pfam" id="PF07738">
    <property type="entry name" value="Sad1_UNC"/>
    <property type="match status" value="1"/>
</dbReference>
<feature type="transmembrane region" description="Helical" evidence="7">
    <location>
        <begin position="437"/>
        <end position="454"/>
    </location>
</feature>
<evidence type="ECO:0000259" key="8">
    <source>
        <dbReference type="PROSITE" id="PS51469"/>
    </source>
</evidence>
<dbReference type="GO" id="GO:0005635">
    <property type="term" value="C:nuclear envelope"/>
    <property type="evidence" value="ECO:0007669"/>
    <property type="project" value="UniProtKB-ARBA"/>
</dbReference>
<evidence type="ECO:0000256" key="7">
    <source>
        <dbReference type="SAM" id="Phobius"/>
    </source>
</evidence>
<dbReference type="Proteomes" id="UP001607303">
    <property type="component" value="Unassembled WGS sequence"/>
</dbReference>
<dbReference type="InterPro" id="IPR045119">
    <property type="entry name" value="SUN1-5"/>
</dbReference>
<feature type="compositionally biased region" description="Polar residues" evidence="6">
    <location>
        <begin position="249"/>
        <end position="276"/>
    </location>
</feature>
<protein>
    <submittedName>
        <fullName evidence="9">Klaroid protein-like isoform X1</fullName>
    </submittedName>
</protein>
<proteinExistence type="predicted"/>
<evidence type="ECO:0000313" key="9">
    <source>
        <dbReference type="EMBL" id="KAL2747151.1"/>
    </source>
</evidence>
<evidence type="ECO:0000256" key="3">
    <source>
        <dbReference type="ARBA" id="ARBA00022989"/>
    </source>
</evidence>
<feature type="compositionally biased region" description="Basic and acidic residues" evidence="6">
    <location>
        <begin position="25"/>
        <end position="38"/>
    </location>
</feature>
<accession>A0ABD2CQ79</accession>
<feature type="region of interest" description="Disordered" evidence="6">
    <location>
        <begin position="1"/>
        <end position="101"/>
    </location>
</feature>
<feature type="compositionally biased region" description="Basic and acidic residues" evidence="6">
    <location>
        <begin position="135"/>
        <end position="144"/>
    </location>
</feature>
<dbReference type="InterPro" id="IPR012919">
    <property type="entry name" value="SUN_dom"/>
</dbReference>
<evidence type="ECO:0000256" key="2">
    <source>
        <dbReference type="ARBA" id="ARBA00022692"/>
    </source>
</evidence>
<evidence type="ECO:0000256" key="4">
    <source>
        <dbReference type="ARBA" id="ARBA00023054"/>
    </source>
</evidence>
<keyword evidence="4" id="KW-0175">Coiled coil</keyword>
<sequence length="962" mass="112279">MKKIRQLFVKEKITKKKKKEKEKKRKMESEQHHYELRSRSRSRSHTPLVLNRVVLDTEQAEHHYDLRSKSRERSHTPADATSARRSGSRSMPGSASKTRDQNMQAIIENEQEPISEITSESQSKQSDSSVFVASKKLERRSERQRAKRQIFVNGQDDTKEETSYNLPEQVRKSVTPHRVLTSDYSSEEGEREDLPSRPGSAYEIYKQAGEWWNKFPKTDYTYSQKSQCRYEIAPGILAMPNMSRRSIHSDGSNNISSTVSTNQESLRQSSLATSESGLGDTVDSSGLKDTIDQNLITIGDLSASSHTSVSNFATRSTMFKKTHIEQYTMHREVIYTKPVDSLNVRQRYPLWGKTSVDYDDTHKYDSDTELNEIMPSTSIKNTQRWKVTQQFLRFNTLIVAWFLKSLEFLKLRTSRKREYYTHHERIRYNESYWSKPWWFIARSIYLVLIKLLWFDCWVLSRFSGIRKRIFGSKVAWISIIPLLLLAGAYFMLKHSFICLDYLHNIHYGVTETIYYIFDEIAKLMLSVYEFFSKYFTSITYYFMEHVPSLNVSLPEVPSTVWDLIWKFYRYWSMPYVQSFLSTFEVQTASNNEINTILENVQRLTQKSAQNDEYSSSDYNLNVIINRLNNRITELEEKDSYQTEYLINISQMLQNPKENEIDVWQKVNGKIMDIEDRLNNLKTDTSNVVVELQTLRELYSQLKICCDTNKQLLVPETLRKEIDNILGEYLGSIVSKKDLSVIIEKLKKIPMDRDDSIGANYVIKEDGALDEKILKIINDRLKIYDADKTGRVDYALETAGGEIISTRCTQTYGVKSRVLKLLGLTIYSENNNPRTVIQRNPIQPGACWPFQGFPGYLLIKLRNFIYVTGFTIEHVAKSILPSEKMESAPRKFNVWGLIDQNDPEPVMFGDYEFTDSDENLQYFPVQNTQIVKPYEYIELRIHSNHGELEYTCLYRFRVHGKPA</sequence>
<dbReference type="PANTHER" id="PTHR12911:SF8">
    <property type="entry name" value="KLAROID PROTEIN-RELATED"/>
    <property type="match status" value="1"/>
</dbReference>
<name>A0ABD2CQ79_VESMC</name>
<gene>
    <name evidence="9" type="ORF">V1477_005521</name>
</gene>
<keyword evidence="10" id="KW-1185">Reference proteome</keyword>
<dbReference type="FunFam" id="2.60.120.260:FF:000009">
    <property type="entry name" value="SUN domain-containing protein 1 isoform X1"/>
    <property type="match status" value="1"/>
</dbReference>
<evidence type="ECO:0000256" key="6">
    <source>
        <dbReference type="SAM" id="MobiDB-lite"/>
    </source>
</evidence>
<dbReference type="GO" id="GO:0016020">
    <property type="term" value="C:membrane"/>
    <property type="evidence" value="ECO:0007669"/>
    <property type="project" value="UniProtKB-SubCell"/>
</dbReference>
<dbReference type="AlphaFoldDB" id="A0ABD2CQ79"/>
<organism evidence="9 10">
    <name type="scientific">Vespula maculifrons</name>
    <name type="common">Eastern yellow jacket</name>
    <name type="synonym">Wasp</name>
    <dbReference type="NCBI Taxonomy" id="7453"/>
    <lineage>
        <taxon>Eukaryota</taxon>
        <taxon>Metazoa</taxon>
        <taxon>Ecdysozoa</taxon>
        <taxon>Arthropoda</taxon>
        <taxon>Hexapoda</taxon>
        <taxon>Insecta</taxon>
        <taxon>Pterygota</taxon>
        <taxon>Neoptera</taxon>
        <taxon>Endopterygota</taxon>
        <taxon>Hymenoptera</taxon>
        <taxon>Apocrita</taxon>
        <taxon>Aculeata</taxon>
        <taxon>Vespoidea</taxon>
        <taxon>Vespidae</taxon>
        <taxon>Vespinae</taxon>
        <taxon>Vespula</taxon>
    </lineage>
</organism>
<reference evidence="9 10" key="1">
    <citation type="journal article" date="2024" name="Ann. Entomol. Soc. Am.">
        <title>Genomic analyses of the southern and eastern yellowjacket wasps (Hymenoptera: Vespidae) reveal evolutionary signatures of social life.</title>
        <authorList>
            <person name="Catto M.A."/>
            <person name="Caine P.B."/>
            <person name="Orr S.E."/>
            <person name="Hunt B.G."/>
            <person name="Goodisman M.A.D."/>
        </authorList>
    </citation>
    <scope>NUCLEOTIDE SEQUENCE [LARGE SCALE GENOMIC DNA]</scope>
    <source>
        <strain evidence="9">232</strain>
        <tissue evidence="9">Head and thorax</tissue>
    </source>
</reference>
<feature type="compositionally biased region" description="Low complexity" evidence="6">
    <location>
        <begin position="119"/>
        <end position="129"/>
    </location>
</feature>
<feature type="compositionally biased region" description="Basic and acidic residues" evidence="6">
    <location>
        <begin position="59"/>
        <end position="76"/>
    </location>
</feature>
<feature type="domain" description="SUN" evidence="8">
    <location>
        <begin position="799"/>
        <end position="962"/>
    </location>
</feature>
<dbReference type="Gene3D" id="2.60.120.260">
    <property type="entry name" value="Galactose-binding domain-like"/>
    <property type="match status" value="1"/>
</dbReference>